<dbReference type="Gene3D" id="3.40.33.10">
    <property type="entry name" value="CAP"/>
    <property type="match status" value="1"/>
</dbReference>
<organism evidence="3 4">
    <name type="scientific">Ureibacillus suwonensis</name>
    <dbReference type="NCBI Taxonomy" id="313007"/>
    <lineage>
        <taxon>Bacteria</taxon>
        <taxon>Bacillati</taxon>
        <taxon>Bacillota</taxon>
        <taxon>Bacilli</taxon>
        <taxon>Bacillales</taxon>
        <taxon>Caryophanaceae</taxon>
        <taxon>Ureibacillus</taxon>
    </lineage>
</organism>
<dbReference type="RefSeq" id="WP_390309060.1">
    <property type="nucleotide sequence ID" value="NZ_JBHSNQ010000048.1"/>
</dbReference>
<dbReference type="InterPro" id="IPR035940">
    <property type="entry name" value="CAP_sf"/>
</dbReference>
<gene>
    <name evidence="3" type="ORF">ACFPOH_06175</name>
</gene>
<dbReference type="EMBL" id="JBHSNQ010000048">
    <property type="protein sequence ID" value="MFC5541368.1"/>
    <property type="molecule type" value="Genomic_DNA"/>
</dbReference>
<accession>A0ABW0R9W8</accession>
<name>A0ABW0R9W8_9BACL</name>
<protein>
    <submittedName>
        <fullName evidence="3">CAP domain-containing protein</fullName>
    </submittedName>
</protein>
<evidence type="ECO:0000259" key="2">
    <source>
        <dbReference type="Pfam" id="PF14504"/>
    </source>
</evidence>
<dbReference type="Pfam" id="PF00188">
    <property type="entry name" value="CAP"/>
    <property type="match status" value="1"/>
</dbReference>
<sequence>MKTLFRILIVLFCLAILYYYTSDSSYELKPLEGPNSKSSVIPKTEVIEGDEDALPRPETGLSTYINQNSDLLINEFGEPNRIDQSAFGYEWWVYNNHPETFVMFGVEHGKIVQVYIAGDQLDAAPYKVGQSLDEIYRMTIVEPEITAKIGENVYTFTLTENDMQTRILVKFDGVFAQLYIDPFTEKLIGIRFVNSETLVKHRPYEMTFVGELIRVPNLNSYMLHESNQAYSKQLFDIINVFRSNEQVPTLKWDDEASVAAMEHSEEMYTENYLSHDSPNYGSLKERLAAHSVVYDEVGENLATAYYDAIEAANGWFNSEDHRKLILNDKFTHVGSGVFMNYYTQIFLNKPDR</sequence>
<dbReference type="CDD" id="cd05379">
    <property type="entry name" value="CAP_bacterial"/>
    <property type="match status" value="1"/>
</dbReference>
<dbReference type="PANTHER" id="PTHR31157:SF26">
    <property type="entry name" value="SCP-LIKE EXTRACELLULAR PROTEIN"/>
    <property type="match status" value="1"/>
</dbReference>
<dbReference type="InterPro" id="IPR029410">
    <property type="entry name" value="CAP_assoc"/>
</dbReference>
<evidence type="ECO:0000313" key="3">
    <source>
        <dbReference type="EMBL" id="MFC5541368.1"/>
    </source>
</evidence>
<feature type="domain" description="CAP-associated" evidence="2">
    <location>
        <begin position="65"/>
        <end position="204"/>
    </location>
</feature>
<dbReference type="SUPFAM" id="SSF55797">
    <property type="entry name" value="PR-1-like"/>
    <property type="match status" value="1"/>
</dbReference>
<dbReference type="Pfam" id="PF14504">
    <property type="entry name" value="CAP_assoc_N"/>
    <property type="match status" value="1"/>
</dbReference>
<feature type="domain" description="SCP" evidence="1">
    <location>
        <begin position="236"/>
        <end position="337"/>
    </location>
</feature>
<evidence type="ECO:0000313" key="4">
    <source>
        <dbReference type="Proteomes" id="UP001595978"/>
    </source>
</evidence>
<proteinExistence type="predicted"/>
<dbReference type="PANTHER" id="PTHR31157">
    <property type="entry name" value="SCP DOMAIN-CONTAINING PROTEIN"/>
    <property type="match status" value="1"/>
</dbReference>
<reference evidence="4" key="1">
    <citation type="journal article" date="2019" name="Int. J. Syst. Evol. Microbiol.">
        <title>The Global Catalogue of Microorganisms (GCM) 10K type strain sequencing project: providing services to taxonomists for standard genome sequencing and annotation.</title>
        <authorList>
            <consortium name="The Broad Institute Genomics Platform"/>
            <consortium name="The Broad Institute Genome Sequencing Center for Infectious Disease"/>
            <person name="Wu L."/>
            <person name="Ma J."/>
        </authorList>
    </citation>
    <scope>NUCLEOTIDE SEQUENCE [LARGE SCALE GENOMIC DNA]</scope>
    <source>
        <strain evidence="4">CCUG 56331</strain>
    </source>
</reference>
<comment type="caution">
    <text evidence="3">The sequence shown here is derived from an EMBL/GenBank/DDBJ whole genome shotgun (WGS) entry which is preliminary data.</text>
</comment>
<keyword evidence="4" id="KW-1185">Reference proteome</keyword>
<dbReference type="InterPro" id="IPR014044">
    <property type="entry name" value="CAP_dom"/>
</dbReference>
<evidence type="ECO:0000259" key="1">
    <source>
        <dbReference type="Pfam" id="PF00188"/>
    </source>
</evidence>
<dbReference type="Proteomes" id="UP001595978">
    <property type="component" value="Unassembled WGS sequence"/>
</dbReference>